<comment type="caution">
    <text evidence="1">The sequence shown here is derived from an EMBL/GenBank/DDBJ whole genome shotgun (WGS) entry which is preliminary data.</text>
</comment>
<dbReference type="EMBL" id="AVOT02000277">
    <property type="protein sequence ID" value="MBW0462088.1"/>
    <property type="molecule type" value="Genomic_DNA"/>
</dbReference>
<evidence type="ECO:0000313" key="2">
    <source>
        <dbReference type="Proteomes" id="UP000765509"/>
    </source>
</evidence>
<keyword evidence="2" id="KW-1185">Reference proteome</keyword>
<organism evidence="1 2">
    <name type="scientific">Austropuccinia psidii MF-1</name>
    <dbReference type="NCBI Taxonomy" id="1389203"/>
    <lineage>
        <taxon>Eukaryota</taxon>
        <taxon>Fungi</taxon>
        <taxon>Dikarya</taxon>
        <taxon>Basidiomycota</taxon>
        <taxon>Pucciniomycotina</taxon>
        <taxon>Pucciniomycetes</taxon>
        <taxon>Pucciniales</taxon>
        <taxon>Sphaerophragmiaceae</taxon>
        <taxon>Austropuccinia</taxon>
    </lineage>
</organism>
<proteinExistence type="predicted"/>
<accession>A0A9Q3BBJ5</accession>
<dbReference type="Proteomes" id="UP000765509">
    <property type="component" value="Unassembled WGS sequence"/>
</dbReference>
<dbReference type="AlphaFoldDB" id="A0A9Q3BBJ5"/>
<evidence type="ECO:0000313" key="1">
    <source>
        <dbReference type="EMBL" id="MBW0462088.1"/>
    </source>
</evidence>
<reference evidence="1" key="1">
    <citation type="submission" date="2021-03" db="EMBL/GenBank/DDBJ databases">
        <title>Draft genome sequence of rust myrtle Austropuccinia psidii MF-1, a brazilian biotype.</title>
        <authorList>
            <person name="Quecine M.C."/>
            <person name="Pachon D.M.R."/>
            <person name="Bonatelli M.L."/>
            <person name="Correr F.H."/>
            <person name="Franceschini L.M."/>
            <person name="Leite T.F."/>
            <person name="Margarido G.R.A."/>
            <person name="Almeida C.A."/>
            <person name="Ferrarezi J.A."/>
            <person name="Labate C.A."/>
        </authorList>
    </citation>
    <scope>NUCLEOTIDE SEQUENCE</scope>
    <source>
        <strain evidence="1">MF-1</strain>
    </source>
</reference>
<sequence length="282" mass="31406">MGFPTGSRLVGRVGIPDLVRTLETTTKTSMAPREPVQSSRVLNPCFALKEPRRRAFYAGTLESIVITDETMSETVSRCHILIALCTSHSVIKQSFEVMFYKAIGSFLVFCIINQATLATNHTQCFNYFMTKDKCIHSAADDRIRCPRNPKEVPEKSAGVITHDDQKQKPLQRRYDSISKSFPIAPGTGICGPYKDDQPGVCLWVGSEQVKGDNISTAGWLNGAKTSNCRKEVFIQRRDNLNIRAFAPVVDGNAFLTPSASNIHHIRCKKSSFFAPLFVSQRL</sequence>
<name>A0A9Q3BBJ5_9BASI</name>
<protein>
    <submittedName>
        <fullName evidence="1">Uncharacterized protein</fullName>
    </submittedName>
</protein>
<gene>
    <name evidence="1" type="ORF">O181_001803</name>
</gene>